<reference evidence="2 3" key="1">
    <citation type="journal article" date="1999" name="Science">
        <title>Genome sequence of the radioresistant bacterium Deinococcus radiodurans R1.</title>
        <authorList>
            <person name="White O."/>
            <person name="Eisen J.A."/>
            <person name="Heidelberg J.F."/>
            <person name="Hickey E.K."/>
            <person name="Peterson J.D."/>
            <person name="Dodson R.J."/>
            <person name="Haft D.H."/>
            <person name="Gwinn M.L."/>
            <person name="Nelson W.C."/>
            <person name="Richardson D.L."/>
            <person name="Moffat K.S."/>
            <person name="Qin H."/>
            <person name="Jiang L."/>
            <person name="Pamphile W."/>
            <person name="Crosby M."/>
            <person name="Shen M."/>
            <person name="Vamathevan J.J."/>
            <person name="Lam P."/>
            <person name="McDonald L."/>
            <person name="Utterback T."/>
            <person name="Zalewski C."/>
            <person name="Makarova K.S."/>
            <person name="Aravind L."/>
            <person name="Daly M.J."/>
            <person name="Minton K.W."/>
            <person name="Fleischmann R.D."/>
            <person name="Ketchum K.A."/>
            <person name="Nelson K.E."/>
            <person name="Salzberg S."/>
            <person name="Smith H.O."/>
            <person name="Venter J.C."/>
            <person name="Fraser C.M."/>
        </authorList>
    </citation>
    <scope>NUCLEOTIDE SEQUENCE [LARGE SCALE GENOMIC DNA]</scope>
    <source>
        <strain evidence="3">ATCC 13939 / DSM 20539 / JCM 16871 / LMG 4051 / NBRC 15346 / NCIMB 9279 / R1 / VKM B-1422</strain>
    </source>
</reference>
<feature type="transmembrane region" description="Helical" evidence="1">
    <location>
        <begin position="37"/>
        <end position="56"/>
    </location>
</feature>
<accession>Q9RXD8</accession>
<dbReference type="PATRIC" id="fig|243230.17.peg.546"/>
<proteinExistence type="predicted"/>
<feature type="transmembrane region" description="Helical" evidence="1">
    <location>
        <begin position="91"/>
        <end position="109"/>
    </location>
</feature>
<dbReference type="KEGG" id="dra:DR_0375"/>
<name>Q9RXD8_DEIRA</name>
<dbReference type="STRING" id="243230.DR_0375"/>
<feature type="transmembrane region" description="Helical" evidence="1">
    <location>
        <begin position="121"/>
        <end position="144"/>
    </location>
</feature>
<keyword evidence="1" id="KW-1133">Transmembrane helix</keyword>
<dbReference type="AlphaFoldDB" id="Q9RXD8"/>
<dbReference type="PIR" id="B75528">
    <property type="entry name" value="B75528"/>
</dbReference>
<protein>
    <submittedName>
        <fullName evidence="2">Uncharacterized protein</fullName>
    </submittedName>
</protein>
<keyword evidence="1" id="KW-0472">Membrane</keyword>
<dbReference type="Proteomes" id="UP000002524">
    <property type="component" value="Chromosome 1"/>
</dbReference>
<dbReference type="HOGENOM" id="CLU_1737548_0_0_0"/>
<dbReference type="OrthoDB" id="74337at2"/>
<keyword evidence="3" id="KW-1185">Reference proteome</keyword>
<evidence type="ECO:0000313" key="2">
    <source>
        <dbReference type="EMBL" id="AAF09958.1"/>
    </source>
</evidence>
<sequence>MKRDEWRAARLNEAANVPDTQWATETRRSLWWWEMTFSALYFAALAAIQVLCFAVQPPTQLWLGVMLVVVGLGLSLGFGGRSPFTVGAASLVYFPAAWLTVVLWQALSWGQVPMSPGVDDAGFFVLPVLAASAALVGGFLRVAAQWGKRF</sequence>
<evidence type="ECO:0000313" key="3">
    <source>
        <dbReference type="Proteomes" id="UP000002524"/>
    </source>
</evidence>
<organism evidence="2 3">
    <name type="scientific">Deinococcus radiodurans (strain ATCC 13939 / DSM 20539 / JCM 16871 / CCUG 27074 / LMG 4051 / NBRC 15346 / NCIMB 9279 / VKM B-1422 / R1)</name>
    <dbReference type="NCBI Taxonomy" id="243230"/>
    <lineage>
        <taxon>Bacteria</taxon>
        <taxon>Thermotogati</taxon>
        <taxon>Deinococcota</taxon>
        <taxon>Deinococci</taxon>
        <taxon>Deinococcales</taxon>
        <taxon>Deinococcaceae</taxon>
        <taxon>Deinococcus</taxon>
    </lineage>
</organism>
<evidence type="ECO:0000256" key="1">
    <source>
        <dbReference type="SAM" id="Phobius"/>
    </source>
</evidence>
<dbReference type="EMBL" id="AE000513">
    <property type="protein sequence ID" value="AAF09958.1"/>
    <property type="molecule type" value="Genomic_DNA"/>
</dbReference>
<dbReference type="PaxDb" id="243230-DR_0375"/>
<keyword evidence="1" id="KW-0812">Transmembrane</keyword>
<feature type="transmembrane region" description="Helical" evidence="1">
    <location>
        <begin position="62"/>
        <end position="79"/>
    </location>
</feature>
<dbReference type="EnsemblBacteria" id="AAF09958">
    <property type="protein sequence ID" value="AAF09958"/>
    <property type="gene ID" value="DR_0375"/>
</dbReference>
<gene>
    <name evidence="2" type="ordered locus">DR_0375</name>
</gene>
<dbReference type="InParanoid" id="Q9RXD8"/>